<evidence type="ECO:0000259" key="3">
    <source>
        <dbReference type="SMART" id="SM00858"/>
    </source>
</evidence>
<proteinExistence type="predicted"/>
<dbReference type="GO" id="GO:0016829">
    <property type="term" value="F:lyase activity"/>
    <property type="evidence" value="ECO:0007669"/>
    <property type="project" value="UniProtKB-KW"/>
</dbReference>
<dbReference type="RefSeq" id="WP_162319403.1">
    <property type="nucleotide sequence ID" value="NZ_JAHQXF010000004.1"/>
</dbReference>
<dbReference type="EMBL" id="JAHQXF010000004">
    <property type="protein sequence ID" value="MBV0926292.1"/>
    <property type="molecule type" value="Genomic_DNA"/>
</dbReference>
<evidence type="ECO:0000256" key="2">
    <source>
        <dbReference type="SAM" id="MobiDB-lite"/>
    </source>
</evidence>
<feature type="region of interest" description="Disordered" evidence="2">
    <location>
        <begin position="88"/>
        <end position="107"/>
    </location>
</feature>
<comment type="caution">
    <text evidence="4">The sequence shown here is derived from an EMBL/GenBank/DDBJ whole genome shotgun (WGS) entry which is preliminary data.</text>
</comment>
<dbReference type="GO" id="GO:0019698">
    <property type="term" value="P:D-galacturonate catabolic process"/>
    <property type="evidence" value="ECO:0007669"/>
    <property type="project" value="TreeGrafter"/>
</dbReference>
<organism evidence="4 5">
    <name type="scientific">Haloarcula limicola</name>
    <dbReference type="NCBI Taxonomy" id="1429915"/>
    <lineage>
        <taxon>Archaea</taxon>
        <taxon>Methanobacteriati</taxon>
        <taxon>Methanobacteriota</taxon>
        <taxon>Stenosarchaea group</taxon>
        <taxon>Halobacteria</taxon>
        <taxon>Halobacteriales</taxon>
        <taxon>Haloarculaceae</taxon>
        <taxon>Haloarcula</taxon>
    </lineage>
</organism>
<reference evidence="4 5" key="1">
    <citation type="submission" date="2021-06" db="EMBL/GenBank/DDBJ databases">
        <title>New haloarchaea isolates fom saline soil.</title>
        <authorList>
            <person name="Duran-Viseras A."/>
            <person name="Sanchez-Porro C.S."/>
            <person name="Ventosa A."/>
        </authorList>
    </citation>
    <scope>NUCLEOTIDE SEQUENCE [LARGE SCALE GENOMIC DNA]</scope>
    <source>
        <strain evidence="4 5">JCM 183640</strain>
    </source>
</reference>
<dbReference type="InterPro" id="IPR044144">
    <property type="entry name" value="SAF_UxaA/GarD"/>
</dbReference>
<keyword evidence="5" id="KW-1185">Reference proteome</keyword>
<gene>
    <name evidence="4" type="ORF">KTS45_18960</name>
</gene>
<protein>
    <submittedName>
        <fullName evidence="4">UxaA family hydrolase</fullName>
    </submittedName>
</protein>
<dbReference type="CDD" id="cd11613">
    <property type="entry name" value="SAF_AH_GD"/>
    <property type="match status" value="1"/>
</dbReference>
<dbReference type="PANTHER" id="PTHR30536:SF5">
    <property type="entry name" value="ALTRONATE DEHYDRATASE"/>
    <property type="match status" value="1"/>
</dbReference>
<sequence length="107" mass="11616">MVERHVAIVEPSDNVATVLRDMQGGESIELNIDGETKTIEIAEDIGFGHKFAIQPIPNGETITKYGKSIGNATEDIEPGDRVHVHNVESNYGRGDLADDDQAKVVSE</sequence>
<dbReference type="GO" id="GO:0016787">
    <property type="term" value="F:hydrolase activity"/>
    <property type="evidence" value="ECO:0007669"/>
    <property type="project" value="UniProtKB-KW"/>
</dbReference>
<dbReference type="Gene3D" id="2.30.130.110">
    <property type="match status" value="1"/>
</dbReference>
<dbReference type="PANTHER" id="PTHR30536">
    <property type="entry name" value="ALTRONATE/GALACTARATE DEHYDRATASE"/>
    <property type="match status" value="1"/>
</dbReference>
<dbReference type="Proteomes" id="UP000766550">
    <property type="component" value="Unassembled WGS sequence"/>
</dbReference>
<keyword evidence="4" id="KW-0378">Hydrolase</keyword>
<accession>A0A8J8C5G3</accession>
<evidence type="ECO:0000313" key="4">
    <source>
        <dbReference type="EMBL" id="MBV0926292.1"/>
    </source>
</evidence>
<feature type="domain" description="SAF" evidence="3">
    <location>
        <begin position="13"/>
        <end position="88"/>
    </location>
</feature>
<keyword evidence="1" id="KW-0456">Lyase</keyword>
<dbReference type="InterPro" id="IPR052172">
    <property type="entry name" value="UxaA_altronate/galactarate_dh"/>
</dbReference>
<dbReference type="AlphaFoldDB" id="A0A8J8C5G3"/>
<dbReference type="OrthoDB" id="241510at2157"/>
<dbReference type="SMART" id="SM00858">
    <property type="entry name" value="SAF"/>
    <property type="match status" value="1"/>
</dbReference>
<name>A0A8J8C5G3_9EURY</name>
<evidence type="ECO:0000313" key="5">
    <source>
        <dbReference type="Proteomes" id="UP000766550"/>
    </source>
</evidence>
<evidence type="ECO:0000256" key="1">
    <source>
        <dbReference type="ARBA" id="ARBA00023239"/>
    </source>
</evidence>
<dbReference type="InterPro" id="IPR013974">
    <property type="entry name" value="SAF"/>
</dbReference>